<dbReference type="EMBL" id="JACHXD010000001">
    <property type="protein sequence ID" value="MBB3117396.1"/>
    <property type="molecule type" value="Genomic_DNA"/>
</dbReference>
<reference evidence="2 3" key="1">
    <citation type="submission" date="2020-08" db="EMBL/GenBank/DDBJ databases">
        <title>Genomic Encyclopedia of Type Strains, Phase III (KMG-III): the genomes of soil and plant-associated and newly described type strains.</title>
        <authorList>
            <person name="Whitman W."/>
        </authorList>
    </citation>
    <scope>NUCLEOTIDE SEQUENCE [LARGE SCALE GENOMIC DNA]</scope>
    <source>
        <strain evidence="2 3">CECT 8897</strain>
    </source>
</reference>
<name>A0A7W5FSD0_9BURK</name>
<dbReference type="AlphaFoldDB" id="A0A7W5FSD0"/>
<evidence type="ECO:0008006" key="4">
    <source>
        <dbReference type="Google" id="ProtNLM"/>
    </source>
</evidence>
<gene>
    <name evidence="2" type="ORF">FHS03_000415</name>
</gene>
<comment type="caution">
    <text evidence="2">The sequence shown here is derived from an EMBL/GenBank/DDBJ whole genome shotgun (WGS) entry which is preliminary data.</text>
</comment>
<sequence length="227" mass="25572">MKPLRLLLAWLFLLAAGAALAQGEWISYRDAYRAMVQFEKYGKPKHFLQNHYQVSARDGQLPDGLRLTLNVKASQLNLPLDATGRTTFPLLKSAYDENAALVLNRKISQYTFQPRLSIIVRLDGLYEGVDLRSACEQALQYQRYLDAATYGGKRCGGVRFGFLRKAEAQVRVRDGEKEHGLPVAEGAIFDGDPNTGFRIVVYRFQDWPEKVQLISQNAPLAIVPVIE</sequence>
<keyword evidence="1" id="KW-0732">Signal</keyword>
<proteinExistence type="predicted"/>
<dbReference type="RefSeq" id="WP_183439351.1">
    <property type="nucleotide sequence ID" value="NZ_JACHXD010000001.1"/>
</dbReference>
<evidence type="ECO:0000256" key="1">
    <source>
        <dbReference type="SAM" id="SignalP"/>
    </source>
</evidence>
<keyword evidence="3" id="KW-1185">Reference proteome</keyword>
<feature type="chain" id="PRO_5031054925" description="DUF2987 domain-containing protein" evidence="1">
    <location>
        <begin position="22"/>
        <end position="227"/>
    </location>
</feature>
<dbReference type="Proteomes" id="UP000541535">
    <property type="component" value="Unassembled WGS sequence"/>
</dbReference>
<evidence type="ECO:0000313" key="2">
    <source>
        <dbReference type="EMBL" id="MBB3117396.1"/>
    </source>
</evidence>
<evidence type="ECO:0000313" key="3">
    <source>
        <dbReference type="Proteomes" id="UP000541535"/>
    </source>
</evidence>
<protein>
    <recommendedName>
        <fullName evidence="4">DUF2987 domain-containing protein</fullName>
    </recommendedName>
</protein>
<organism evidence="2 3">
    <name type="scientific">Pseudoduganella violacea</name>
    <dbReference type="NCBI Taxonomy" id="1715466"/>
    <lineage>
        <taxon>Bacteria</taxon>
        <taxon>Pseudomonadati</taxon>
        <taxon>Pseudomonadota</taxon>
        <taxon>Betaproteobacteria</taxon>
        <taxon>Burkholderiales</taxon>
        <taxon>Oxalobacteraceae</taxon>
        <taxon>Telluria group</taxon>
        <taxon>Pseudoduganella</taxon>
    </lineage>
</organism>
<feature type="signal peptide" evidence="1">
    <location>
        <begin position="1"/>
        <end position="21"/>
    </location>
</feature>
<accession>A0A7W5FSD0</accession>